<dbReference type="GO" id="GO:0003700">
    <property type="term" value="F:DNA-binding transcription factor activity"/>
    <property type="evidence" value="ECO:0007669"/>
    <property type="project" value="TreeGrafter"/>
</dbReference>
<proteinExistence type="predicted"/>
<dbReference type="EMBL" id="CAESGF010000006">
    <property type="protein sequence ID" value="CAB4363554.1"/>
    <property type="molecule type" value="Genomic_DNA"/>
</dbReference>
<dbReference type="Pfam" id="PF02909">
    <property type="entry name" value="TetR_C_1"/>
    <property type="match status" value="1"/>
</dbReference>
<protein>
    <submittedName>
        <fullName evidence="8">Unannotated protein</fullName>
    </submittedName>
</protein>
<evidence type="ECO:0000313" key="7">
    <source>
        <dbReference type="EMBL" id="CAB4849126.1"/>
    </source>
</evidence>
<accession>A0A6J7IE02</accession>
<dbReference type="PANTHER" id="PTHR30055:SF151">
    <property type="entry name" value="TRANSCRIPTIONAL REGULATORY PROTEIN"/>
    <property type="match status" value="1"/>
</dbReference>
<dbReference type="EMBL" id="CAFBMT010000006">
    <property type="protein sequence ID" value="CAB4929055.1"/>
    <property type="molecule type" value="Genomic_DNA"/>
</dbReference>
<name>A0A6J7IE02_9ZZZZ</name>
<reference evidence="8" key="1">
    <citation type="submission" date="2020-05" db="EMBL/GenBank/DDBJ databases">
        <authorList>
            <person name="Chiriac C."/>
            <person name="Salcher M."/>
            <person name="Ghai R."/>
            <person name="Kavagutti S V."/>
        </authorList>
    </citation>
    <scope>NUCLEOTIDE SEQUENCE</scope>
</reference>
<dbReference type="InterPro" id="IPR036271">
    <property type="entry name" value="Tet_transcr_reg_TetR-rel_C_sf"/>
</dbReference>
<keyword evidence="1" id="KW-0805">Transcription regulation</keyword>
<dbReference type="SUPFAM" id="SSF46689">
    <property type="entry name" value="Homeodomain-like"/>
    <property type="match status" value="1"/>
</dbReference>
<dbReference type="SUPFAM" id="SSF48498">
    <property type="entry name" value="Tetracyclin repressor-like, C-terminal domain"/>
    <property type="match status" value="1"/>
</dbReference>
<keyword evidence="2" id="KW-0238">DNA-binding</keyword>
<sequence length="235" mass="26428">MSAVPAGRKRGARAEVPITKEAIVETAFRIIEERGLEAFSMRSLAAELGVFPATLYWHVGDRSCLLGLVEHRWIEEVVLPDECTDWRDWMLQLGRRYRAHALAHPNVARLATIERARNVDSLVIPDAIVGKLVEIGLDRDLVHAYNAIMGAVRGFVLLELSPRSEPDAESDVESDLRNLDEERFPNITAQFDRLGDHALSMRWSNGVDRPLHDSFDFLMSLLIDGLAARLPVTRP</sequence>
<evidence type="ECO:0000256" key="1">
    <source>
        <dbReference type="ARBA" id="ARBA00023015"/>
    </source>
</evidence>
<dbReference type="InterPro" id="IPR004111">
    <property type="entry name" value="Repressor_TetR_C"/>
</dbReference>
<evidence type="ECO:0000313" key="5">
    <source>
        <dbReference type="EMBL" id="CAB4363554.1"/>
    </source>
</evidence>
<organism evidence="8">
    <name type="scientific">freshwater metagenome</name>
    <dbReference type="NCBI Taxonomy" id="449393"/>
    <lineage>
        <taxon>unclassified sequences</taxon>
        <taxon>metagenomes</taxon>
        <taxon>ecological metagenomes</taxon>
    </lineage>
</organism>
<evidence type="ECO:0000313" key="9">
    <source>
        <dbReference type="EMBL" id="CAB4976533.1"/>
    </source>
</evidence>
<dbReference type="EMBL" id="CAEZYF010000006">
    <property type="protein sequence ID" value="CAB4720032.1"/>
    <property type="molecule type" value="Genomic_DNA"/>
</dbReference>
<evidence type="ECO:0000256" key="2">
    <source>
        <dbReference type="ARBA" id="ARBA00023125"/>
    </source>
</evidence>
<gene>
    <name evidence="6" type="ORF">UFOPK2656_01260</name>
    <name evidence="7" type="ORF">UFOPK3267_00852</name>
    <name evidence="8" type="ORF">UFOPK3651_01355</name>
    <name evidence="9" type="ORF">UFOPK3931_00528</name>
    <name evidence="5" type="ORF">UFOPK4189_01334</name>
</gene>
<dbReference type="Pfam" id="PF00440">
    <property type="entry name" value="TetR_N"/>
    <property type="match status" value="1"/>
</dbReference>
<evidence type="ECO:0000259" key="4">
    <source>
        <dbReference type="PROSITE" id="PS50977"/>
    </source>
</evidence>
<evidence type="ECO:0000313" key="6">
    <source>
        <dbReference type="EMBL" id="CAB4720032.1"/>
    </source>
</evidence>
<dbReference type="GO" id="GO:0000976">
    <property type="term" value="F:transcription cis-regulatory region binding"/>
    <property type="evidence" value="ECO:0007669"/>
    <property type="project" value="TreeGrafter"/>
</dbReference>
<dbReference type="GO" id="GO:0045892">
    <property type="term" value="P:negative regulation of DNA-templated transcription"/>
    <property type="evidence" value="ECO:0007669"/>
    <property type="project" value="InterPro"/>
</dbReference>
<dbReference type="AlphaFoldDB" id="A0A6J7IE02"/>
<dbReference type="InterPro" id="IPR050109">
    <property type="entry name" value="HTH-type_TetR-like_transc_reg"/>
</dbReference>
<dbReference type="EMBL" id="CAFBIY010000034">
    <property type="protein sequence ID" value="CAB4849126.1"/>
    <property type="molecule type" value="Genomic_DNA"/>
</dbReference>
<feature type="domain" description="HTH tetR-type" evidence="4">
    <location>
        <begin position="17"/>
        <end position="77"/>
    </location>
</feature>
<evidence type="ECO:0000256" key="3">
    <source>
        <dbReference type="ARBA" id="ARBA00023163"/>
    </source>
</evidence>
<dbReference type="PROSITE" id="PS50977">
    <property type="entry name" value="HTH_TETR_2"/>
    <property type="match status" value="1"/>
</dbReference>
<evidence type="ECO:0000313" key="8">
    <source>
        <dbReference type="EMBL" id="CAB4929055.1"/>
    </source>
</evidence>
<dbReference type="Gene3D" id="1.10.357.10">
    <property type="entry name" value="Tetracycline Repressor, domain 2"/>
    <property type="match status" value="1"/>
</dbReference>
<dbReference type="InterPro" id="IPR001647">
    <property type="entry name" value="HTH_TetR"/>
</dbReference>
<dbReference type="PANTHER" id="PTHR30055">
    <property type="entry name" value="HTH-TYPE TRANSCRIPTIONAL REGULATOR RUTR"/>
    <property type="match status" value="1"/>
</dbReference>
<dbReference type="EMBL" id="CAFBOL010000008">
    <property type="protein sequence ID" value="CAB4976533.1"/>
    <property type="molecule type" value="Genomic_DNA"/>
</dbReference>
<dbReference type="InterPro" id="IPR009057">
    <property type="entry name" value="Homeodomain-like_sf"/>
</dbReference>
<keyword evidence="3" id="KW-0804">Transcription</keyword>